<reference evidence="8" key="1">
    <citation type="submission" date="2025-08" db="UniProtKB">
        <authorList>
            <consortium name="RefSeq"/>
        </authorList>
    </citation>
    <scope>IDENTIFICATION</scope>
    <source>
        <tissue evidence="8">Muscle</tissue>
    </source>
</reference>
<evidence type="ECO:0000313" key="7">
    <source>
        <dbReference type="Proteomes" id="UP000694941"/>
    </source>
</evidence>
<dbReference type="Pfam" id="PF00151">
    <property type="entry name" value="Lipase"/>
    <property type="match status" value="1"/>
</dbReference>
<organism evidence="7 8">
    <name type="scientific">Limulus polyphemus</name>
    <name type="common">Atlantic horseshoe crab</name>
    <dbReference type="NCBI Taxonomy" id="6850"/>
    <lineage>
        <taxon>Eukaryota</taxon>
        <taxon>Metazoa</taxon>
        <taxon>Ecdysozoa</taxon>
        <taxon>Arthropoda</taxon>
        <taxon>Chelicerata</taxon>
        <taxon>Merostomata</taxon>
        <taxon>Xiphosura</taxon>
        <taxon>Limulidae</taxon>
        <taxon>Limulus</taxon>
    </lineage>
</organism>
<dbReference type="InterPro" id="IPR033906">
    <property type="entry name" value="Lipase_N"/>
</dbReference>
<keyword evidence="7" id="KW-1185">Reference proteome</keyword>
<dbReference type="PANTHER" id="PTHR11610:SF186">
    <property type="entry name" value="FI22312P1"/>
    <property type="match status" value="1"/>
</dbReference>
<comment type="similarity">
    <text evidence="2 4">Belongs to the AB hydrolase superfamily. Lipase family.</text>
</comment>
<dbReference type="InterPro" id="IPR013818">
    <property type="entry name" value="Lipase"/>
</dbReference>
<comment type="subcellular location">
    <subcellularLocation>
        <location evidence="1">Secreted</location>
    </subcellularLocation>
</comment>
<dbReference type="RefSeq" id="XP_013790937.2">
    <property type="nucleotide sequence ID" value="XM_013935483.2"/>
</dbReference>
<dbReference type="Proteomes" id="UP000694941">
    <property type="component" value="Unplaced"/>
</dbReference>
<dbReference type="Gene3D" id="3.40.50.1820">
    <property type="entry name" value="alpha/beta hydrolase"/>
    <property type="match status" value="1"/>
</dbReference>
<feature type="signal peptide" evidence="5">
    <location>
        <begin position="1"/>
        <end position="21"/>
    </location>
</feature>
<dbReference type="InterPro" id="IPR029058">
    <property type="entry name" value="AB_hydrolase_fold"/>
</dbReference>
<keyword evidence="3" id="KW-0964">Secreted</keyword>
<dbReference type="GeneID" id="106474788"/>
<gene>
    <name evidence="8" type="primary">LOC106474788</name>
</gene>
<evidence type="ECO:0000259" key="6">
    <source>
        <dbReference type="Pfam" id="PF00151"/>
    </source>
</evidence>
<dbReference type="SUPFAM" id="SSF53474">
    <property type="entry name" value="alpha/beta-Hydrolases"/>
    <property type="match status" value="1"/>
</dbReference>
<feature type="chain" id="PRO_5046965093" evidence="5">
    <location>
        <begin position="22"/>
        <end position="562"/>
    </location>
</feature>
<protein>
    <submittedName>
        <fullName evidence="8">Pancreatic triacylglycerol lipase-like</fullName>
    </submittedName>
</protein>
<evidence type="ECO:0000313" key="8">
    <source>
        <dbReference type="RefSeq" id="XP_013790937.2"/>
    </source>
</evidence>
<keyword evidence="5" id="KW-0732">Signal</keyword>
<evidence type="ECO:0000256" key="2">
    <source>
        <dbReference type="ARBA" id="ARBA00010701"/>
    </source>
</evidence>
<evidence type="ECO:0000256" key="1">
    <source>
        <dbReference type="ARBA" id="ARBA00004613"/>
    </source>
</evidence>
<name>A0ABM1BY77_LIMPO</name>
<evidence type="ECO:0000256" key="3">
    <source>
        <dbReference type="ARBA" id="ARBA00022525"/>
    </source>
</evidence>
<dbReference type="CDD" id="cd00707">
    <property type="entry name" value="Pancreat_lipase_like"/>
    <property type="match status" value="1"/>
</dbReference>
<feature type="domain" description="Lipase" evidence="6">
    <location>
        <begin position="90"/>
        <end position="392"/>
    </location>
</feature>
<dbReference type="InterPro" id="IPR000734">
    <property type="entry name" value="TAG_lipase"/>
</dbReference>
<evidence type="ECO:0000256" key="5">
    <source>
        <dbReference type="SAM" id="SignalP"/>
    </source>
</evidence>
<sequence length="562" mass="63434">MTASLCLRLLVITTLTSVGVSYSWSYSNVIDESPSDFQIWTAIVSSLTRWRELRKRKLMHHSHVHKRDEEVVCYTQYNWCFRDEGPFDYLDTLPESPEAVGTQFYLYTRKNPHHGDLLHYDDKSSLYFSHFNGSNPVKIVIHGFGGSADKSWVRQMVEGLLYAADVNVIVVDWENGAKLPNYVQAAANTRLVGKEIAQLIRLINYERGTTNHDFHLIGFSLGAHVAGFVGRETKNLSRITGLDPAAPLFEGYEAKVRLDPTDAKFVDVIHSNGDSVIRGGFGAYESMGHVDFFPNGGKFQQGCSSVFVGALSDIIWGQWQSLCHHRRALQFFMNSLMPTCSFPSVACDSYEEFVRGDCFTCFEDACGNMGYYADKSARQGRMYLLTRAAEPFCGNQYKVMLNSTEGQGKTWGALEITLVGEKGVNETFLLTKDSQEIRDSEGIRGIVVTHPLLTNISRISLLYTKYKGWIYSGLDEWKVDKVSITDPFGNIFSYCGYATVLRDGEQTKFDLEAGECVIPPPSQRAPRLVWEIVREPIKGPSPLPPKVLWTLSFKRLSKWLPW</sequence>
<evidence type="ECO:0000256" key="4">
    <source>
        <dbReference type="RuleBase" id="RU004262"/>
    </source>
</evidence>
<accession>A0ABM1BY77</accession>
<proteinExistence type="inferred from homology"/>
<dbReference type="PRINTS" id="PR00821">
    <property type="entry name" value="TAGLIPASE"/>
</dbReference>
<dbReference type="PANTHER" id="PTHR11610">
    <property type="entry name" value="LIPASE"/>
    <property type="match status" value="1"/>
</dbReference>